<evidence type="ECO:0000259" key="2">
    <source>
        <dbReference type="Pfam" id="PF24035"/>
    </source>
</evidence>
<dbReference type="InterPro" id="IPR055768">
    <property type="entry name" value="DUF7344"/>
</dbReference>
<evidence type="ECO:0000313" key="3">
    <source>
        <dbReference type="EMBL" id="RQG89170.1"/>
    </source>
</evidence>
<dbReference type="EMBL" id="REFY01000004">
    <property type="protein sequence ID" value="RQG89170.1"/>
    <property type="molecule type" value="Genomic_DNA"/>
</dbReference>
<feature type="transmembrane region" description="Helical" evidence="1">
    <location>
        <begin position="115"/>
        <end position="135"/>
    </location>
</feature>
<feature type="transmembrane region" description="Helical" evidence="1">
    <location>
        <begin position="90"/>
        <end position="109"/>
    </location>
</feature>
<evidence type="ECO:0000256" key="1">
    <source>
        <dbReference type="SAM" id="Phobius"/>
    </source>
</evidence>
<proteinExistence type="predicted"/>
<dbReference type="Proteomes" id="UP000273828">
    <property type="component" value="Unassembled WGS sequence"/>
</dbReference>
<keyword evidence="1" id="KW-0812">Transmembrane</keyword>
<keyword evidence="4" id="KW-1185">Reference proteome</keyword>
<gene>
    <name evidence="3" type="ORF">EA462_12445</name>
</gene>
<keyword evidence="1" id="KW-0472">Membrane</keyword>
<comment type="caution">
    <text evidence="3">The sequence shown here is derived from an EMBL/GenBank/DDBJ whole genome shotgun (WGS) entry which is preliminary data.</text>
</comment>
<dbReference type="AlphaFoldDB" id="A0A3N6M0K7"/>
<name>A0A3N6M0K7_9EURY</name>
<dbReference type="Pfam" id="PF24035">
    <property type="entry name" value="DUF7344"/>
    <property type="match status" value="1"/>
</dbReference>
<keyword evidence="1" id="KW-1133">Transmembrane helix</keyword>
<protein>
    <recommendedName>
        <fullName evidence="2">DUF7344 domain-containing protein</fullName>
    </recommendedName>
</protein>
<evidence type="ECO:0000313" key="4">
    <source>
        <dbReference type="Proteomes" id="UP000273828"/>
    </source>
</evidence>
<sequence length="156" mass="16913">MLYACNQANGRTKLSDVAEQVAAWEYGKPIDEITSTERKRVYTSIQQHHLSKLEDAGLLEVANGNIRITDKAENLDVYLEIVPEKNIPWATYYLGLAAIGAFSVGIAHVGWLPDAVSVSVVAALFASVLAVSAAIHSIESRQMTFSAADVPPEVSR</sequence>
<feature type="domain" description="DUF7344" evidence="2">
    <location>
        <begin position="2"/>
        <end position="61"/>
    </location>
</feature>
<organism evidence="3 4">
    <name type="scientific">Natrarchaeobius halalkaliphilus</name>
    <dbReference type="NCBI Taxonomy" id="1679091"/>
    <lineage>
        <taxon>Archaea</taxon>
        <taxon>Methanobacteriati</taxon>
        <taxon>Methanobacteriota</taxon>
        <taxon>Stenosarchaea group</taxon>
        <taxon>Halobacteria</taxon>
        <taxon>Halobacteriales</taxon>
        <taxon>Natrialbaceae</taxon>
        <taxon>Natrarchaeobius</taxon>
    </lineage>
</organism>
<reference evidence="3 4" key="1">
    <citation type="submission" date="2018-10" db="EMBL/GenBank/DDBJ databases">
        <title>Natrarchaeobius chitinivorans gen. nov., sp. nov., and Natrarchaeobius haloalkaliphilus sp. nov., alkaliphilic, chitin-utilizing haloarchaea from hypersaline alkaline lakes.</title>
        <authorList>
            <person name="Sorokin D.Y."/>
            <person name="Elcheninov A.G."/>
            <person name="Kostrikina N.A."/>
            <person name="Bale N.J."/>
            <person name="Sinninghe Damste J.S."/>
            <person name="Khijniak T.V."/>
            <person name="Kublanov I.V."/>
            <person name="Toshchakov S.V."/>
        </authorList>
    </citation>
    <scope>NUCLEOTIDE SEQUENCE [LARGE SCALE GENOMIC DNA]</scope>
    <source>
        <strain evidence="3 4">AArcht-Sl</strain>
    </source>
</reference>
<accession>A0A3N6M0K7</accession>